<dbReference type="Pfam" id="PF12701">
    <property type="entry name" value="LSM14"/>
    <property type="match status" value="1"/>
</dbReference>
<sequence>MNASVPYLGYRISLLSNSDIRYEGILSGIDSNEATVTLRNVRSMGTEGRTPHREILPSPEIYDCIVFRGQNIKDLTVCGNDSLTDIYQDPAIISAQPIGNGIGDDRLDENIQNFYSYGKNDDCKNTMATHPGSWGNVYHQPIYTAKDLIDNTINLKNNYTDVSNEDCGNKEQIGGKLDKKESQPISDKKSNLNKSSNGRNNNSSSDMKRINSQQTSNNANKNNKGQFKDEFDFEQSNANFKKEQRVVKPIYQRSNFFDNISSDIQEVVKERGNQRKLDLDTFGESAQNYRPRRYNNQKKFKRNYQSNNHHHVNVSGNMCKKTDGT</sequence>
<keyword evidence="5" id="KW-1185">Reference proteome</keyword>
<feature type="compositionally biased region" description="Low complexity" evidence="1">
    <location>
        <begin position="192"/>
        <end position="205"/>
    </location>
</feature>
<dbReference type="EMBL" id="FO082871">
    <property type="protein sequence ID" value="SIO73192.1"/>
    <property type="molecule type" value="Genomic_DNA"/>
</dbReference>
<feature type="region of interest" description="Disordered" evidence="1">
    <location>
        <begin position="160"/>
        <end position="226"/>
    </location>
</feature>
<dbReference type="InterPro" id="IPR025762">
    <property type="entry name" value="DFDF"/>
</dbReference>
<reference evidence="4 5" key="2">
    <citation type="journal article" date="2013" name="PLoS ONE">
        <title>Whole genome mapping and re-organization of the nuclear and mitochondrial genomes of Babesia microti isolates.</title>
        <authorList>
            <person name="Cornillot E."/>
            <person name="Dassouli A."/>
            <person name="Garg A."/>
            <person name="Pachikara N."/>
            <person name="Randazzo S."/>
            <person name="Depoix D."/>
            <person name="Carcy B."/>
            <person name="Delbecq S."/>
            <person name="Frutos R."/>
            <person name="Silva J.C."/>
            <person name="Sutton R."/>
            <person name="Krause P.J."/>
            <person name="Mamoun C.B."/>
        </authorList>
    </citation>
    <scope>NUCLEOTIDE SEQUENCE [LARGE SCALE GENOMIC DNA]</scope>
    <source>
        <strain evidence="4 5">RI</strain>
    </source>
</reference>
<feature type="domain" description="DFDF" evidence="2">
    <location>
        <begin position="219"/>
        <end position="255"/>
    </location>
</feature>
<feature type="domain" description="Sm" evidence="3">
    <location>
        <begin position="1"/>
        <end position="81"/>
    </location>
</feature>
<dbReference type="OrthoDB" id="21539at2759"/>
<evidence type="ECO:0000259" key="2">
    <source>
        <dbReference type="PROSITE" id="PS51512"/>
    </source>
</evidence>
<dbReference type="InterPro" id="IPR019050">
    <property type="entry name" value="FDF_dom"/>
</dbReference>
<evidence type="ECO:0000313" key="4">
    <source>
        <dbReference type="EMBL" id="SIO73192.1"/>
    </source>
</evidence>
<gene>
    <name evidence="4" type="ORF">BMR1_01G00635</name>
</gene>
<dbReference type="PANTHER" id="PTHR13586">
    <property type="entry name" value="SCD6 PROTEIN-RELATED"/>
    <property type="match status" value="1"/>
</dbReference>
<dbReference type="InterPro" id="IPR047575">
    <property type="entry name" value="Sm"/>
</dbReference>
<dbReference type="SMART" id="SM01271">
    <property type="entry name" value="LSM14"/>
    <property type="match status" value="1"/>
</dbReference>
<dbReference type="KEGG" id="bmic:BMR1_01G00635"/>
<reference evidence="4 5" key="3">
    <citation type="journal article" date="2016" name="Sci. Rep.">
        <title>Genome-wide diversity and gene expression profiling of Babesia microti isolates identify polymorphic genes that mediate host-pathogen interactions.</title>
        <authorList>
            <person name="Silva J.C."/>
            <person name="Cornillot E."/>
            <person name="McCracken C."/>
            <person name="Usmani-Brown S."/>
            <person name="Dwivedi A."/>
            <person name="Ifeonu O.O."/>
            <person name="Crabtree J."/>
            <person name="Gotia H.T."/>
            <person name="Virji A.Z."/>
            <person name="Reynes C."/>
            <person name="Colinge J."/>
            <person name="Kumar V."/>
            <person name="Lawres L."/>
            <person name="Pazzi J.E."/>
            <person name="Pablo J.V."/>
            <person name="Hung C."/>
            <person name="Brancato J."/>
            <person name="Kumari P."/>
            <person name="Orvis J."/>
            <person name="Tretina K."/>
            <person name="Chibucos M."/>
            <person name="Ott S."/>
            <person name="Sadzewicz L."/>
            <person name="Sengamalay N."/>
            <person name="Shetty A.C."/>
            <person name="Su Q."/>
            <person name="Tallon L."/>
            <person name="Fraser C.M."/>
            <person name="Frutos R."/>
            <person name="Molina D.M."/>
            <person name="Krause P.J."/>
            <person name="Ben Mamoun C."/>
        </authorList>
    </citation>
    <scope>NUCLEOTIDE SEQUENCE [LARGE SCALE GENOMIC DNA]</scope>
    <source>
        <strain evidence="4 5">RI</strain>
    </source>
</reference>
<evidence type="ECO:0000313" key="5">
    <source>
        <dbReference type="Proteomes" id="UP000002899"/>
    </source>
</evidence>
<feature type="compositionally biased region" description="Polar residues" evidence="1">
    <location>
        <begin position="210"/>
        <end position="225"/>
    </location>
</feature>
<dbReference type="GeneID" id="24423207"/>
<dbReference type="PANTHER" id="PTHR13586:SF0">
    <property type="entry name" value="TRAILER HITCH, ISOFORM H"/>
    <property type="match status" value="1"/>
</dbReference>
<dbReference type="VEuPathDB" id="PiroplasmaDB:BMR1_01G00635"/>
<name>A0A1N6LWE4_BABMR</name>
<dbReference type="RefSeq" id="XP_021337300.1">
    <property type="nucleotide sequence ID" value="XM_021481612.1"/>
</dbReference>
<feature type="compositionally biased region" description="Basic and acidic residues" evidence="1">
    <location>
        <begin position="176"/>
        <end position="190"/>
    </location>
</feature>
<dbReference type="GO" id="GO:0034063">
    <property type="term" value="P:stress granule assembly"/>
    <property type="evidence" value="ECO:0007669"/>
    <property type="project" value="TreeGrafter"/>
</dbReference>
<dbReference type="CDD" id="cd01736">
    <property type="entry name" value="LSm14_N"/>
    <property type="match status" value="1"/>
</dbReference>
<protein>
    <submittedName>
        <fullName evidence="4">Scd6-like Sm domain</fullName>
    </submittedName>
</protein>
<dbReference type="InterPro" id="IPR025609">
    <property type="entry name" value="Lsm14-like_N"/>
</dbReference>
<dbReference type="SUPFAM" id="SSF50182">
    <property type="entry name" value="Sm-like ribonucleoproteins"/>
    <property type="match status" value="1"/>
</dbReference>
<proteinExistence type="predicted"/>
<dbReference type="InterPro" id="IPR010920">
    <property type="entry name" value="LSM_dom_sf"/>
</dbReference>
<evidence type="ECO:0000256" key="1">
    <source>
        <dbReference type="SAM" id="MobiDB-lite"/>
    </source>
</evidence>
<evidence type="ECO:0000259" key="3">
    <source>
        <dbReference type="PROSITE" id="PS52002"/>
    </source>
</evidence>
<dbReference type="GO" id="GO:0033962">
    <property type="term" value="P:P-body assembly"/>
    <property type="evidence" value="ECO:0007669"/>
    <property type="project" value="TreeGrafter"/>
</dbReference>
<dbReference type="Proteomes" id="UP000002899">
    <property type="component" value="Chromosome I"/>
</dbReference>
<dbReference type="AlphaFoldDB" id="A0A1N6LWE4"/>
<dbReference type="PROSITE" id="PS52002">
    <property type="entry name" value="SM"/>
    <property type="match status" value="1"/>
</dbReference>
<dbReference type="PROSITE" id="PS51512">
    <property type="entry name" value="DFDF"/>
    <property type="match status" value="1"/>
</dbReference>
<reference evidence="4 5" key="1">
    <citation type="journal article" date="2012" name="Nucleic Acids Res.">
        <title>Sequencing of the smallest Apicomplexan genome from the human pathogen Babesia microti.</title>
        <authorList>
            <person name="Cornillot E."/>
            <person name="Hadj-Kaddour K."/>
            <person name="Dassouli A."/>
            <person name="Noel B."/>
            <person name="Ranwez V."/>
            <person name="Vacherie B."/>
            <person name="Augagneur Y."/>
            <person name="Bres V."/>
            <person name="Duclos A."/>
            <person name="Randazzo S."/>
            <person name="Carcy B."/>
            <person name="Debierre-Grockiego F."/>
            <person name="Delbecq S."/>
            <person name="Moubri-Menage K."/>
            <person name="Shams-Eldin H."/>
            <person name="Usmani-Brown S."/>
            <person name="Bringaud F."/>
            <person name="Wincker P."/>
            <person name="Vivares C.P."/>
            <person name="Schwarz R.T."/>
            <person name="Schetters T.P."/>
            <person name="Krause P.J."/>
            <person name="Gorenflot A."/>
            <person name="Berry V."/>
            <person name="Barbe V."/>
            <person name="Ben Mamoun C."/>
        </authorList>
    </citation>
    <scope>NUCLEOTIDE SEQUENCE [LARGE SCALE GENOMIC DNA]</scope>
    <source>
        <strain evidence="4 5">RI</strain>
    </source>
</reference>
<dbReference type="SMART" id="SM01199">
    <property type="entry name" value="FDF"/>
    <property type="match status" value="1"/>
</dbReference>
<organism evidence="4 5">
    <name type="scientific">Babesia microti (strain RI)</name>
    <dbReference type="NCBI Taxonomy" id="1133968"/>
    <lineage>
        <taxon>Eukaryota</taxon>
        <taxon>Sar</taxon>
        <taxon>Alveolata</taxon>
        <taxon>Apicomplexa</taxon>
        <taxon>Aconoidasida</taxon>
        <taxon>Piroplasmida</taxon>
        <taxon>Babesiidae</taxon>
        <taxon>Babesia</taxon>
    </lineage>
</organism>
<dbReference type="GO" id="GO:0003729">
    <property type="term" value="F:mRNA binding"/>
    <property type="evidence" value="ECO:0007669"/>
    <property type="project" value="TreeGrafter"/>
</dbReference>
<dbReference type="GO" id="GO:0000932">
    <property type="term" value="C:P-body"/>
    <property type="evidence" value="ECO:0007669"/>
    <property type="project" value="TreeGrafter"/>
</dbReference>
<dbReference type="Gene3D" id="2.30.30.100">
    <property type="match status" value="1"/>
</dbReference>
<accession>A0A1N6LWE4</accession>